<keyword evidence="3" id="KW-1185">Reference proteome</keyword>
<gene>
    <name evidence="2" type="ORF">LPJ64_001605</name>
</gene>
<evidence type="ECO:0000313" key="3">
    <source>
        <dbReference type="Proteomes" id="UP001145021"/>
    </source>
</evidence>
<name>A0A9W7XPD6_9FUNG</name>
<reference evidence="2" key="1">
    <citation type="submission" date="2022-07" db="EMBL/GenBank/DDBJ databases">
        <title>Phylogenomic reconstructions and comparative analyses of Kickxellomycotina fungi.</title>
        <authorList>
            <person name="Reynolds N.K."/>
            <person name="Stajich J.E."/>
            <person name="Barry K."/>
            <person name="Grigoriev I.V."/>
            <person name="Crous P."/>
            <person name="Smith M.E."/>
        </authorList>
    </citation>
    <scope>NUCLEOTIDE SEQUENCE</scope>
    <source>
        <strain evidence="2">NBRC 105413</strain>
    </source>
</reference>
<feature type="region of interest" description="Disordered" evidence="1">
    <location>
        <begin position="330"/>
        <end position="363"/>
    </location>
</feature>
<feature type="region of interest" description="Disordered" evidence="1">
    <location>
        <begin position="431"/>
        <end position="471"/>
    </location>
</feature>
<comment type="caution">
    <text evidence="2">The sequence shown here is derived from an EMBL/GenBank/DDBJ whole genome shotgun (WGS) entry which is preliminary data.</text>
</comment>
<evidence type="ECO:0000256" key="1">
    <source>
        <dbReference type="SAM" id="MobiDB-lite"/>
    </source>
</evidence>
<organism evidence="2 3">
    <name type="scientific">Coemansia asiatica</name>
    <dbReference type="NCBI Taxonomy" id="1052880"/>
    <lineage>
        <taxon>Eukaryota</taxon>
        <taxon>Fungi</taxon>
        <taxon>Fungi incertae sedis</taxon>
        <taxon>Zoopagomycota</taxon>
        <taxon>Kickxellomycotina</taxon>
        <taxon>Kickxellomycetes</taxon>
        <taxon>Kickxellales</taxon>
        <taxon>Kickxellaceae</taxon>
        <taxon>Coemansia</taxon>
    </lineage>
</organism>
<sequence length="791" mass="85856">MLPGQEGYITEEHLSYLSGGPFNRYALALKSGLDNEIDWACARLVPATHLAHEQWSLAQYAPSLLEAILVVLERSRKELKGTVMAKNKYVQRAVSRDIRELVLGDSGLQMVGARAVERAGLLATVLFNISQIGDGPSLMAQDPRIMIEVTHWMHAFPSDHYTGLASIKAEFLDALDTVLPFTPQPPFDSAPVHRWPVFGSPEASILDPLVLVETCLWEELVRLVYESQERKLVLGALRVMVQTVAWHPQLAREILGLPVPRWAGNATQRYVGELVNQRLSELILAPDAEIVSACLELLVNMVRLESMSKALDEELEAYALKKASNAGSSKAAANGLKRKRRLRGMSEAADASSGGESGTQTPIFGFRPLSRASSLAAAGAASTGGGSDISSGASSEPSMLPDGLAALVALVMQQWVSAACAPMQVPMPQAKTVAAKSQGNAGGSSSDSTGGQQQGMSAEQIKAASARPPTEPELREACTWVLLNYEFAQPTNPQQSAQYVVMSDLFSRYMIAKEGQTVPHIGRALTLNEMVRVVAAVFPKTTLHNIASQQRQPAADVFVALHLRPKAQHIVPIPAVSVDNGQQQKQKQQQQEGNCCRWSGCEEVFSSEEQAVEHASKHIKGADACRWRGCNRIPSQAASDSDGFLEKWLSRHILVHGPFYKAEETASNAPDTDASSAADLFAVAKKVRDEKIQQLSFISPSLDSGSAALTDDQQIQSPVVVQLTQQGIEVLEQLQKWADRRYGSQGESDRARVWRSGADVLERVAFVASRNMIAAHFASRLLAIITKPNAL</sequence>
<evidence type="ECO:0000313" key="2">
    <source>
        <dbReference type="EMBL" id="KAJ1646984.1"/>
    </source>
</evidence>
<dbReference type="AlphaFoldDB" id="A0A9W7XPD6"/>
<dbReference type="Gene3D" id="3.30.160.60">
    <property type="entry name" value="Classic Zinc Finger"/>
    <property type="match status" value="1"/>
</dbReference>
<dbReference type="EMBL" id="JANBOH010000043">
    <property type="protein sequence ID" value="KAJ1646984.1"/>
    <property type="molecule type" value="Genomic_DNA"/>
</dbReference>
<proteinExistence type="predicted"/>
<accession>A0A9W7XPD6</accession>
<feature type="compositionally biased region" description="Low complexity" evidence="1">
    <location>
        <begin position="443"/>
        <end position="457"/>
    </location>
</feature>
<protein>
    <submittedName>
        <fullName evidence="2">Uncharacterized protein</fullName>
    </submittedName>
</protein>
<dbReference type="Proteomes" id="UP001145021">
    <property type="component" value="Unassembled WGS sequence"/>
</dbReference>
<feature type="compositionally biased region" description="Low complexity" evidence="1">
    <location>
        <begin position="345"/>
        <end position="354"/>
    </location>
</feature>